<dbReference type="RefSeq" id="XP_067713406.1">
    <property type="nucleotide sequence ID" value="XM_067857305.1"/>
</dbReference>
<accession>A0AAV4LPC2</accession>
<dbReference type="GeneID" id="94192818"/>
<comment type="caution">
    <text evidence="1">The sequence shown here is derived from an EMBL/GenBank/DDBJ whole genome shotgun (WGS) entry which is preliminary data.</text>
</comment>
<protein>
    <submittedName>
        <fullName evidence="1">Variant erythrocyte surface antigen-1 family protein</fullName>
    </submittedName>
</protein>
<evidence type="ECO:0000313" key="2">
    <source>
        <dbReference type="Proteomes" id="UP001497744"/>
    </source>
</evidence>
<dbReference type="Proteomes" id="UP001497744">
    <property type="component" value="Unassembled WGS sequence"/>
</dbReference>
<dbReference type="EMBL" id="BPLF01000001">
    <property type="protein sequence ID" value="GIX61335.1"/>
    <property type="molecule type" value="Genomic_DNA"/>
</dbReference>
<sequence length="351" mass="38021">MGEKGKLTEWPENLKEVIDWFLRVAEMDPESNGLGNTTKLKDAVQKLGGFTAATTHVGDLSVDGLFNYVARALQHFIGYNSGSRQLEGKGVGSLGYTSSYSNKAQWNGELYDSGSYQANKAASIFLGSMPMVYYFVTYLYWRCSNSNHDGWSTGKLNDAQSGLNNFMLQMDFPSEQLSTINGSAIVKLIEGKPNGFDGLAEVYKGDDPYENFLKKLKGKYGESKINSAMDCPMYTLYRAAKAYLKSKLQSESHGESDPNLQEIKNRILKFKGACSRSHELNNDFKKFLSEINVTQSATSKNGNPSQQSSSSGAAAAGGLLGTAAIGGTAAALATNIGGVTTTLKSLIPIFK</sequence>
<evidence type="ECO:0000313" key="1">
    <source>
        <dbReference type="EMBL" id="GIX61335.1"/>
    </source>
</evidence>
<reference evidence="1 2" key="1">
    <citation type="submission" date="2021-06" db="EMBL/GenBank/DDBJ databases">
        <title>Genome sequence of Babesia caballi.</title>
        <authorList>
            <person name="Yamagishi J."/>
            <person name="Kidaka T."/>
            <person name="Ochi A."/>
        </authorList>
    </citation>
    <scope>NUCLEOTIDE SEQUENCE [LARGE SCALE GENOMIC DNA]</scope>
    <source>
        <strain evidence="1">USDA-D6B2</strain>
    </source>
</reference>
<gene>
    <name evidence="1" type="ORF">BcabD6B2_07700</name>
</gene>
<organism evidence="1 2">
    <name type="scientific">Babesia caballi</name>
    <dbReference type="NCBI Taxonomy" id="5871"/>
    <lineage>
        <taxon>Eukaryota</taxon>
        <taxon>Sar</taxon>
        <taxon>Alveolata</taxon>
        <taxon>Apicomplexa</taxon>
        <taxon>Aconoidasida</taxon>
        <taxon>Piroplasmida</taxon>
        <taxon>Babesiidae</taxon>
        <taxon>Babesia</taxon>
    </lineage>
</organism>
<name>A0AAV4LPC2_BABCB</name>
<keyword evidence="2" id="KW-1185">Reference proteome</keyword>
<dbReference type="AlphaFoldDB" id="A0AAV4LPC2"/>
<proteinExistence type="predicted"/>